<dbReference type="eggNOG" id="ENOG502SIR2">
    <property type="taxonomic scope" value="Eukaryota"/>
</dbReference>
<dbReference type="InParanoid" id="F0XB19"/>
<dbReference type="Gene3D" id="1.10.405.20">
    <property type="match status" value="1"/>
</dbReference>
<dbReference type="Pfam" id="PF13450">
    <property type="entry name" value="NAD_binding_8"/>
    <property type="match status" value="1"/>
</dbReference>
<sequence>MGHPKNVLADVLLAAAGGNAVCTPNLTQMYPNATVKTVDIVVVGGGDAGANAASNLYDAGLSVIVLEKEDHLGGRVNGWTNPSTNVNYDYDVATYTNYTGTEAFFERLGINITTPTFLTTTSSYVDFSTGETIAYDAANFTTELVALQKYYDVANNYSDYYLPSYANWPAPEDIPEDLLMSFRDFAIKYELNTTMLLIWAGIGAGLADMLDALALYVMQTFDPQTAAVFLGYDVQYVPTSGRNQDIYNTIASILGDSVMVNTTVVSSSRLADKGGVQLAVKNFVTGKVAVIKVKRLVMAIEPTTDNTAPFNLDTKESAVFDNATWSVVHAGIVSHFSLPTNGLVYNLPASAAKGNAFSYPEPPFVDYLEYIGEDLWQVIAAGWVGFSVEDAQNLANEALQMMAAAGTIPATNGTNLTIQAWSDYGAMDMRTSAKNLKACFIQQQYSLQGYRSTYWTGGAFSNQLSTYMWAYNKEYLVPLVVASL</sequence>
<evidence type="ECO:0000313" key="2">
    <source>
        <dbReference type="Proteomes" id="UP000007796"/>
    </source>
</evidence>
<dbReference type="Gene3D" id="3.30.70.1990">
    <property type="match status" value="1"/>
</dbReference>
<reference evidence="1 2" key="1">
    <citation type="journal article" date="2011" name="Proc. Natl. Acad. Sci. U.S.A.">
        <title>Genome and transcriptome analyses of the mountain pine beetle-fungal symbiont Grosmannia clavigera, a lodgepole pine pathogen.</title>
        <authorList>
            <person name="DiGuistini S."/>
            <person name="Wang Y."/>
            <person name="Liao N.Y."/>
            <person name="Taylor G."/>
            <person name="Tanguay P."/>
            <person name="Feau N."/>
            <person name="Henrissat B."/>
            <person name="Chan S.K."/>
            <person name="Hesse-Orce U."/>
            <person name="Alamouti S.M."/>
            <person name="Tsui C.K.M."/>
            <person name="Docking R.T."/>
            <person name="Levasseur A."/>
            <person name="Haridas S."/>
            <person name="Robertson G."/>
            <person name="Birol I."/>
            <person name="Holt R.A."/>
            <person name="Marra M.A."/>
            <person name="Hamelin R.C."/>
            <person name="Hirst M."/>
            <person name="Jones S.J.M."/>
            <person name="Bohlmann J."/>
            <person name="Breuil C."/>
        </authorList>
    </citation>
    <scope>NUCLEOTIDE SEQUENCE [LARGE SCALE GENOMIC DNA]</scope>
    <source>
        <strain evidence="2">kw1407 / UAMH 11150</strain>
    </source>
</reference>
<dbReference type="SUPFAM" id="SSF51905">
    <property type="entry name" value="FAD/NAD(P)-binding domain"/>
    <property type="match status" value="1"/>
</dbReference>
<keyword evidence="2" id="KW-1185">Reference proteome</keyword>
<accession>F0XB19</accession>
<proteinExistence type="predicted"/>
<evidence type="ECO:0000313" key="1">
    <source>
        <dbReference type="EMBL" id="EFX04831.1"/>
    </source>
</evidence>
<dbReference type="InterPro" id="IPR036188">
    <property type="entry name" value="FAD/NAD-bd_sf"/>
</dbReference>
<dbReference type="Proteomes" id="UP000007796">
    <property type="component" value="Unassembled WGS sequence"/>
</dbReference>
<dbReference type="GeneID" id="25978377"/>
<protein>
    <submittedName>
        <fullName evidence="1">Fumarate reductase/succinate dehydrogenase</fullName>
    </submittedName>
</protein>
<name>F0XB19_GROCL</name>
<dbReference type="STRING" id="655863.F0XB19"/>
<gene>
    <name evidence="1" type="ORF">CMQ_5093</name>
</gene>
<dbReference type="RefSeq" id="XP_014174313.1">
    <property type="nucleotide sequence ID" value="XM_014318838.1"/>
</dbReference>
<dbReference type="Gene3D" id="3.50.50.60">
    <property type="entry name" value="FAD/NAD(P)-binding domain"/>
    <property type="match status" value="1"/>
</dbReference>
<dbReference type="AlphaFoldDB" id="F0XB19"/>
<dbReference type="OrthoDB" id="68575at2759"/>
<dbReference type="EMBL" id="GL629756">
    <property type="protein sequence ID" value="EFX04831.1"/>
    <property type="molecule type" value="Genomic_DNA"/>
</dbReference>
<dbReference type="HOGENOM" id="CLU_028280_0_0_1"/>
<organism evidence="2">
    <name type="scientific">Grosmannia clavigera (strain kw1407 / UAMH 11150)</name>
    <name type="common">Blue stain fungus</name>
    <name type="synonym">Graphiocladiella clavigera</name>
    <dbReference type="NCBI Taxonomy" id="655863"/>
    <lineage>
        <taxon>Eukaryota</taxon>
        <taxon>Fungi</taxon>
        <taxon>Dikarya</taxon>
        <taxon>Ascomycota</taxon>
        <taxon>Pezizomycotina</taxon>
        <taxon>Sordariomycetes</taxon>
        <taxon>Sordariomycetidae</taxon>
        <taxon>Ophiostomatales</taxon>
        <taxon>Ophiostomataceae</taxon>
        <taxon>Leptographium</taxon>
    </lineage>
</organism>
<dbReference type="SMR" id="F0XB19"/>